<dbReference type="EMBL" id="BAAAFN010000008">
    <property type="protein sequence ID" value="GAA0223163.1"/>
    <property type="molecule type" value="Genomic_DNA"/>
</dbReference>
<name>A0ABP3D6G8_9BURK</name>
<dbReference type="InterPro" id="IPR043128">
    <property type="entry name" value="Rev_trsase/Diguanyl_cyclase"/>
</dbReference>
<feature type="transmembrane region" description="Helical" evidence="2">
    <location>
        <begin position="53"/>
        <end position="70"/>
    </location>
</feature>
<feature type="transmembrane region" description="Helical" evidence="2">
    <location>
        <begin position="24"/>
        <end position="47"/>
    </location>
</feature>
<sequence>MQGIALVTSESSMLRSSRPSASPFVSRVLLISGGLASAGLLMVVPAFCRGAPYLWLAILPACGFLALFVFRERAREACRAKFAALRARNDRQRKRVHSLRGQARVLRAISRRRPLDESMGILCRFVEDRIPGARCSVLMLGPEGRTVGKSVAPGLPEPYNQALLGLEIGPAVGSCGAAMHLRKPVFIDDVLRHPNWAPFRDLVLTTGMRTCWSSPILDDDGQAVGAFAVYNEQPRLPVRGERLTIHVAVEMARVAVNMAAVYRQLMHQSLRDELTGLANRRGMKDWLTRRLEAGGRVGVLLLDLDDFKPVNDTFGHDGGDKVLRVVAGRLRDLVGRDAIASRLGGDEFTLGVPTADPAALEDIARRVIEAVGRPVSIDRRHRAQVRCSIGIARHPEDGETVEELMTHADRAMYEAKKSGKNRYRRWSGPAGDGAEMSA</sequence>
<dbReference type="SUPFAM" id="SSF55781">
    <property type="entry name" value="GAF domain-like"/>
    <property type="match status" value="1"/>
</dbReference>
<organism evidence="4 5">
    <name type="scientific">Castellaniella daejeonensis</name>
    <dbReference type="NCBI Taxonomy" id="659013"/>
    <lineage>
        <taxon>Bacteria</taxon>
        <taxon>Pseudomonadati</taxon>
        <taxon>Pseudomonadota</taxon>
        <taxon>Betaproteobacteria</taxon>
        <taxon>Burkholderiales</taxon>
        <taxon>Alcaligenaceae</taxon>
        <taxon>Castellaniella</taxon>
    </lineage>
</organism>
<feature type="region of interest" description="Disordered" evidence="1">
    <location>
        <begin position="419"/>
        <end position="438"/>
    </location>
</feature>
<dbReference type="PANTHER" id="PTHR46663:SF2">
    <property type="entry name" value="GGDEF DOMAIN-CONTAINING PROTEIN"/>
    <property type="match status" value="1"/>
</dbReference>
<keyword evidence="2" id="KW-0812">Transmembrane</keyword>
<evidence type="ECO:0000313" key="5">
    <source>
        <dbReference type="Proteomes" id="UP001501176"/>
    </source>
</evidence>
<dbReference type="SMART" id="SM00267">
    <property type="entry name" value="GGDEF"/>
    <property type="match status" value="1"/>
</dbReference>
<feature type="domain" description="GGDEF" evidence="3">
    <location>
        <begin position="295"/>
        <end position="428"/>
    </location>
</feature>
<dbReference type="CDD" id="cd01949">
    <property type="entry name" value="GGDEF"/>
    <property type="match status" value="1"/>
</dbReference>
<dbReference type="PROSITE" id="PS50887">
    <property type="entry name" value="GGDEF"/>
    <property type="match status" value="1"/>
</dbReference>
<dbReference type="PANTHER" id="PTHR46663">
    <property type="entry name" value="DIGUANYLATE CYCLASE DGCT-RELATED"/>
    <property type="match status" value="1"/>
</dbReference>
<dbReference type="Pfam" id="PF00990">
    <property type="entry name" value="GGDEF"/>
    <property type="match status" value="1"/>
</dbReference>
<dbReference type="InterPro" id="IPR029016">
    <property type="entry name" value="GAF-like_dom_sf"/>
</dbReference>
<dbReference type="InterPro" id="IPR000160">
    <property type="entry name" value="GGDEF_dom"/>
</dbReference>
<dbReference type="Pfam" id="PF13185">
    <property type="entry name" value="GAF_2"/>
    <property type="match status" value="1"/>
</dbReference>
<keyword evidence="5" id="KW-1185">Reference proteome</keyword>
<dbReference type="SUPFAM" id="SSF55073">
    <property type="entry name" value="Nucleotide cyclase"/>
    <property type="match status" value="1"/>
</dbReference>
<gene>
    <name evidence="4" type="ORF">GCM10009125_10250</name>
</gene>
<dbReference type="InterPro" id="IPR029787">
    <property type="entry name" value="Nucleotide_cyclase"/>
</dbReference>
<dbReference type="Proteomes" id="UP001501176">
    <property type="component" value="Unassembled WGS sequence"/>
</dbReference>
<evidence type="ECO:0000259" key="3">
    <source>
        <dbReference type="PROSITE" id="PS50887"/>
    </source>
</evidence>
<evidence type="ECO:0000256" key="2">
    <source>
        <dbReference type="SAM" id="Phobius"/>
    </source>
</evidence>
<keyword evidence="2" id="KW-1133">Transmembrane helix</keyword>
<accession>A0ABP3D6G8</accession>
<dbReference type="InterPro" id="IPR052163">
    <property type="entry name" value="DGC-Regulatory_Protein"/>
</dbReference>
<dbReference type="Gene3D" id="3.30.70.270">
    <property type="match status" value="1"/>
</dbReference>
<dbReference type="NCBIfam" id="TIGR00254">
    <property type="entry name" value="GGDEF"/>
    <property type="match status" value="1"/>
</dbReference>
<protein>
    <recommendedName>
        <fullName evidence="3">GGDEF domain-containing protein</fullName>
    </recommendedName>
</protein>
<comment type="caution">
    <text evidence="4">The sequence shown here is derived from an EMBL/GenBank/DDBJ whole genome shotgun (WGS) entry which is preliminary data.</text>
</comment>
<evidence type="ECO:0000313" key="4">
    <source>
        <dbReference type="EMBL" id="GAA0223163.1"/>
    </source>
</evidence>
<reference evidence="5" key="1">
    <citation type="journal article" date="2019" name="Int. J. Syst. Evol. Microbiol.">
        <title>The Global Catalogue of Microorganisms (GCM) 10K type strain sequencing project: providing services to taxonomists for standard genome sequencing and annotation.</title>
        <authorList>
            <consortium name="The Broad Institute Genomics Platform"/>
            <consortium name="The Broad Institute Genome Sequencing Center for Infectious Disease"/>
            <person name="Wu L."/>
            <person name="Ma J."/>
        </authorList>
    </citation>
    <scope>NUCLEOTIDE SEQUENCE [LARGE SCALE GENOMIC DNA]</scope>
    <source>
        <strain evidence="5">JCM 16240</strain>
    </source>
</reference>
<dbReference type="InterPro" id="IPR003018">
    <property type="entry name" value="GAF"/>
</dbReference>
<proteinExistence type="predicted"/>
<dbReference type="Gene3D" id="3.30.450.40">
    <property type="match status" value="1"/>
</dbReference>
<evidence type="ECO:0000256" key="1">
    <source>
        <dbReference type="SAM" id="MobiDB-lite"/>
    </source>
</evidence>
<keyword evidence="2" id="KW-0472">Membrane</keyword>